<feature type="transmembrane region" description="Helical" evidence="7">
    <location>
        <begin position="21"/>
        <end position="41"/>
    </location>
</feature>
<feature type="transmembrane region" description="Helical" evidence="7">
    <location>
        <begin position="226"/>
        <end position="243"/>
    </location>
</feature>
<dbReference type="Proteomes" id="UP000028486">
    <property type="component" value="Chromosome"/>
</dbReference>
<feature type="transmembrane region" description="Helical" evidence="7">
    <location>
        <begin position="292"/>
        <end position="315"/>
    </location>
</feature>
<feature type="transmembrane region" description="Helical" evidence="7">
    <location>
        <begin position="149"/>
        <end position="175"/>
    </location>
</feature>
<feature type="transmembrane region" description="Helical" evidence="7">
    <location>
        <begin position="94"/>
        <end position="117"/>
    </location>
</feature>
<evidence type="ECO:0000256" key="4">
    <source>
        <dbReference type="ARBA" id="ARBA00022692"/>
    </source>
</evidence>
<dbReference type="STRING" id="1244531.CIG2463D_1044"/>
<dbReference type="Pfam" id="PF03916">
    <property type="entry name" value="NrfD"/>
    <property type="match status" value="1"/>
</dbReference>
<reference evidence="9" key="1">
    <citation type="journal article" date="2014" name="Genome Announc.">
        <title>Complete Genome Sequence of Campylobacter iguaniorum Strain 1485ET, Isolated from a Bearded Dragon (Pogona vitticeps).</title>
        <authorList>
            <person name="Gilbert M.J."/>
            <person name="Miller W.G."/>
            <person name="Yee E."/>
            <person name="Kik M."/>
            <person name="Wagenaar J.A."/>
            <person name="Duim B."/>
        </authorList>
    </citation>
    <scope>NUCLEOTIDE SEQUENCE [LARGE SCALE GENOMIC DNA]</scope>
    <source>
        <strain evidence="9">1485E</strain>
    </source>
</reference>
<evidence type="ECO:0000256" key="7">
    <source>
        <dbReference type="SAM" id="Phobius"/>
    </source>
</evidence>
<dbReference type="GO" id="GO:0005886">
    <property type="term" value="C:plasma membrane"/>
    <property type="evidence" value="ECO:0007669"/>
    <property type="project" value="UniProtKB-SubCell"/>
</dbReference>
<comment type="subcellular location">
    <subcellularLocation>
        <location evidence="1">Cell membrane</location>
        <topology evidence="1">Multi-pass membrane protein</topology>
    </subcellularLocation>
</comment>
<evidence type="ECO:0000256" key="1">
    <source>
        <dbReference type="ARBA" id="ARBA00004651"/>
    </source>
</evidence>
<dbReference type="RefSeq" id="WP_038454352.1">
    <property type="nucleotide sequence ID" value="NZ_CP009043.1"/>
</dbReference>
<evidence type="ECO:0000256" key="6">
    <source>
        <dbReference type="ARBA" id="ARBA00023136"/>
    </source>
</evidence>
<evidence type="ECO:0000256" key="2">
    <source>
        <dbReference type="ARBA" id="ARBA00008929"/>
    </source>
</evidence>
<dbReference type="KEGG" id="caj:CIG1485E_0991"/>
<dbReference type="AlphaFoldDB" id="A0A076FAZ7"/>
<sequence>MNSAINYTYTFSHGVEWGWPIAVYLLLAGMSGGALIVSILIRHYKKQEASTPLFKAASLLAFVTIMLGMVCLVGDLDKPLYFWKILINYNFNSVMSIGVLALCIYIPLSFVMVLYAFEDEILELLSKRFTFLKGLFVTVMQILNKIRPLVNALCIAFAVIVCAYTGFLISVLVRFPLLNTAVLPALFVASGLSAGIAGSSLLAALCFKEDHHSNDLKTLHKIEWPVMAVEIMLLGMIFVSLIIGSDAQKAASAAFCGGAWSGLFWVGVVGIGFCLPIVLNFLLGKKVASSNLAFYVSSFASVIGVLLLRIFIVYAGQTYDIFI</sequence>
<keyword evidence="5 7" id="KW-1133">Transmembrane helix</keyword>
<accession>A0A076FAZ7</accession>
<feature type="transmembrane region" description="Helical" evidence="7">
    <location>
        <begin position="263"/>
        <end position="283"/>
    </location>
</feature>
<evidence type="ECO:0000256" key="3">
    <source>
        <dbReference type="ARBA" id="ARBA00022475"/>
    </source>
</evidence>
<evidence type="ECO:0000256" key="5">
    <source>
        <dbReference type="ARBA" id="ARBA00022989"/>
    </source>
</evidence>
<dbReference type="Gene3D" id="1.20.1630.10">
    <property type="entry name" value="Formate dehydrogenase/DMSO reductase domain"/>
    <property type="match status" value="1"/>
</dbReference>
<evidence type="ECO:0000313" key="8">
    <source>
        <dbReference type="EMBL" id="AII14828.1"/>
    </source>
</evidence>
<dbReference type="OrthoDB" id="5338157at2"/>
<feature type="transmembrane region" description="Helical" evidence="7">
    <location>
        <begin position="181"/>
        <end position="205"/>
    </location>
</feature>
<dbReference type="InterPro" id="IPR005614">
    <property type="entry name" value="NrfD-like"/>
</dbReference>
<comment type="similarity">
    <text evidence="2">Belongs to the NrfD family.</text>
</comment>
<protein>
    <submittedName>
        <fullName evidence="8">Cytochrome c nitrite reductase, NrfD subunit</fullName>
    </submittedName>
</protein>
<dbReference type="PANTHER" id="PTHR34856">
    <property type="entry name" value="PROTEIN NRFD"/>
    <property type="match status" value="1"/>
</dbReference>
<keyword evidence="4 7" id="KW-0812">Transmembrane</keyword>
<feature type="transmembrane region" description="Helical" evidence="7">
    <location>
        <begin position="53"/>
        <end position="74"/>
    </location>
</feature>
<evidence type="ECO:0000313" key="9">
    <source>
        <dbReference type="Proteomes" id="UP000028486"/>
    </source>
</evidence>
<organism evidence="8 9">
    <name type="scientific">Campylobacter iguaniorum</name>
    <dbReference type="NCBI Taxonomy" id="1244531"/>
    <lineage>
        <taxon>Bacteria</taxon>
        <taxon>Pseudomonadati</taxon>
        <taxon>Campylobacterota</taxon>
        <taxon>Epsilonproteobacteria</taxon>
        <taxon>Campylobacterales</taxon>
        <taxon>Campylobacteraceae</taxon>
        <taxon>Campylobacter</taxon>
    </lineage>
</organism>
<dbReference type="HOGENOM" id="CLU_045348_1_2_7"/>
<dbReference type="eggNOG" id="COG3301">
    <property type="taxonomic scope" value="Bacteria"/>
</dbReference>
<keyword evidence="3" id="KW-1003">Cell membrane</keyword>
<dbReference type="InterPro" id="IPR052049">
    <property type="entry name" value="Electron_transfer_protein"/>
</dbReference>
<keyword evidence="6 7" id="KW-0472">Membrane</keyword>
<dbReference type="EMBL" id="CP009043">
    <property type="protein sequence ID" value="AII14828.1"/>
    <property type="molecule type" value="Genomic_DNA"/>
</dbReference>
<dbReference type="PATRIC" id="fig|1244531.5.peg.1047"/>
<gene>
    <name evidence="8" type="ORF">CIG1485E_0991</name>
</gene>
<name>A0A076FAZ7_9BACT</name>
<proteinExistence type="inferred from homology"/>
<keyword evidence="9" id="KW-1185">Reference proteome</keyword>
<dbReference type="PANTHER" id="PTHR34856:SF2">
    <property type="entry name" value="PROTEIN NRFD"/>
    <property type="match status" value="1"/>
</dbReference>